<protein>
    <submittedName>
        <fullName evidence="1">Uncharacterized protein</fullName>
    </submittedName>
</protein>
<organism evidence="1 2">
    <name type="scientific">Persea americana</name>
    <name type="common">Avocado</name>
    <dbReference type="NCBI Taxonomy" id="3435"/>
    <lineage>
        <taxon>Eukaryota</taxon>
        <taxon>Viridiplantae</taxon>
        <taxon>Streptophyta</taxon>
        <taxon>Embryophyta</taxon>
        <taxon>Tracheophyta</taxon>
        <taxon>Spermatophyta</taxon>
        <taxon>Magnoliopsida</taxon>
        <taxon>Magnoliidae</taxon>
        <taxon>Laurales</taxon>
        <taxon>Lauraceae</taxon>
        <taxon>Persea</taxon>
    </lineage>
</organism>
<name>A0ACC2LBK9_PERAE</name>
<sequence length="131" mass="14096">MTDYLEKIKKLSDSLGAVGQPVDDEDLIHHTTRGLPAEYDPICASIRISSSSFNEVQFLLLSEEIILEERQQPTLSTDSSLTAIVAARNQNNSSGSGSGRGGNNFNRGHGRGRGCNNGRGNSNQFQQSGSN</sequence>
<accession>A0ACC2LBK9</accession>
<proteinExistence type="predicted"/>
<keyword evidence="2" id="KW-1185">Reference proteome</keyword>
<evidence type="ECO:0000313" key="1">
    <source>
        <dbReference type="EMBL" id="KAJ8630698.1"/>
    </source>
</evidence>
<gene>
    <name evidence="1" type="ORF">MRB53_024021</name>
</gene>
<dbReference type="EMBL" id="CM056815">
    <property type="protein sequence ID" value="KAJ8630698.1"/>
    <property type="molecule type" value="Genomic_DNA"/>
</dbReference>
<reference evidence="1 2" key="1">
    <citation type="journal article" date="2022" name="Hortic Res">
        <title>A haplotype resolved chromosomal level avocado genome allows analysis of novel avocado genes.</title>
        <authorList>
            <person name="Nath O."/>
            <person name="Fletcher S.J."/>
            <person name="Hayward A."/>
            <person name="Shaw L.M."/>
            <person name="Masouleh A.K."/>
            <person name="Furtado A."/>
            <person name="Henry R.J."/>
            <person name="Mitter N."/>
        </authorList>
    </citation>
    <scope>NUCLEOTIDE SEQUENCE [LARGE SCALE GENOMIC DNA]</scope>
    <source>
        <strain evidence="2">cv. Hass</strain>
    </source>
</reference>
<dbReference type="Proteomes" id="UP001234297">
    <property type="component" value="Chromosome 7"/>
</dbReference>
<comment type="caution">
    <text evidence="1">The sequence shown here is derived from an EMBL/GenBank/DDBJ whole genome shotgun (WGS) entry which is preliminary data.</text>
</comment>
<evidence type="ECO:0000313" key="2">
    <source>
        <dbReference type="Proteomes" id="UP001234297"/>
    </source>
</evidence>